<comment type="caution">
    <text evidence="14">The sequence shown here is derived from an EMBL/GenBank/DDBJ whole genome shotgun (WGS) entry which is preliminary data.</text>
</comment>
<evidence type="ECO:0000256" key="4">
    <source>
        <dbReference type="ARBA" id="ARBA00022989"/>
    </source>
</evidence>
<keyword evidence="15" id="KW-1185">Reference proteome</keyword>
<dbReference type="PANTHER" id="PTHR24248:SF199">
    <property type="entry name" value="IP13425P-RELATED"/>
    <property type="match status" value="1"/>
</dbReference>
<dbReference type="EMBL" id="JBJKFK010000003">
    <property type="protein sequence ID" value="KAL3321253.1"/>
    <property type="molecule type" value="Genomic_DNA"/>
</dbReference>
<dbReference type="GO" id="GO:0005886">
    <property type="term" value="C:plasma membrane"/>
    <property type="evidence" value="ECO:0007669"/>
    <property type="project" value="UniProtKB-SubCell"/>
</dbReference>
<sequence>MVGFRPKYGMPHLIATVIVLGLMILITIVGNVLVVAAILLERNLRNVSNYLIVSLAIADLMVATFVMPISALREVSSTWWLGDSLCDVWVIADVLCCTASILHLVGVAIDRYWAVTQVDYIRRRSAKRIFIMIGIIWLLSIVISIPSRFDLRRILNATAMNLCEINGDPTYTLFSTVFAFYMPMLFMIGIYLRIYRTAMARIRKTAFQKHKNAQVSRSSANTQSVTSENKLYNTLSRCACSFCGRSSHSELSPKEPDFTVIAIETKANKIEKSQPANECQLKLSSLDTTCELLGSTEDLLVQNRDSEHELICPTQSQSRGNSLVASSENASQRSSRKRRQIHDSVKSERRRTAHFLGASSKVSDKSPISQSSLEKTGTEKQGSQGRLAQFVQNHRQSLATVAAGTVTTVAMCSSLGSKTPSTDEIAKLGNGSVIGIENQDDSDEERSSFDAGKSMMNVSSQLKPTIFGVTMACAAAAQIARDRVEQAREKKAALTLAIITGCFLLCWIPFFIVALVRPFHHTSIDAQLGYWMSLFLWLGYVNSMLNPVIYTIFSPDFRNAFRKILFGKYNRNRNQRKGFPRPNSS</sequence>
<keyword evidence="3 10" id="KW-0812">Transmembrane</keyword>
<keyword evidence="5 10" id="KW-0297">G-protein coupled receptor</keyword>
<feature type="transmembrane region" description="Helical" evidence="12">
    <location>
        <begin position="12"/>
        <end position="40"/>
    </location>
</feature>
<keyword evidence="7" id="KW-1015">Disulfide bond</keyword>
<evidence type="ECO:0000256" key="12">
    <source>
        <dbReference type="SAM" id="Phobius"/>
    </source>
</evidence>
<dbReference type="CDD" id="cd15331">
    <property type="entry name" value="7tmA_5-HT1A_invertebrates"/>
    <property type="match status" value="1"/>
</dbReference>
<evidence type="ECO:0000256" key="7">
    <source>
        <dbReference type="ARBA" id="ARBA00023157"/>
    </source>
</evidence>
<name>A0ABD2QPA0_9PLAT</name>
<evidence type="ECO:0000256" key="11">
    <source>
        <dbReference type="SAM" id="MobiDB-lite"/>
    </source>
</evidence>
<keyword evidence="4 12" id="KW-1133">Transmembrane helix</keyword>
<accession>A0ABD2QPA0</accession>
<feature type="transmembrane region" description="Helical" evidence="12">
    <location>
        <begin position="47"/>
        <end position="69"/>
    </location>
</feature>
<keyword evidence="6 12" id="KW-0472">Membrane</keyword>
<proteinExistence type="inferred from homology"/>
<dbReference type="PANTHER" id="PTHR24248">
    <property type="entry name" value="ADRENERGIC RECEPTOR-RELATED G-PROTEIN COUPLED RECEPTOR"/>
    <property type="match status" value="1"/>
</dbReference>
<evidence type="ECO:0000259" key="13">
    <source>
        <dbReference type="PROSITE" id="PS50262"/>
    </source>
</evidence>
<feature type="transmembrane region" description="Helical" evidence="12">
    <location>
        <begin position="129"/>
        <end position="149"/>
    </location>
</feature>
<dbReference type="Pfam" id="PF00001">
    <property type="entry name" value="7tm_1"/>
    <property type="match status" value="2"/>
</dbReference>
<dbReference type="Proteomes" id="UP001626550">
    <property type="component" value="Unassembled WGS sequence"/>
</dbReference>
<dbReference type="Gene3D" id="1.20.1070.10">
    <property type="entry name" value="Rhodopsin 7-helix transmembrane proteins"/>
    <property type="match status" value="2"/>
</dbReference>
<evidence type="ECO:0000256" key="1">
    <source>
        <dbReference type="ARBA" id="ARBA00004651"/>
    </source>
</evidence>
<keyword evidence="2" id="KW-1003">Cell membrane</keyword>
<feature type="transmembrane region" description="Helical" evidence="12">
    <location>
        <begin position="89"/>
        <end position="109"/>
    </location>
</feature>
<feature type="compositionally biased region" description="Polar residues" evidence="11">
    <location>
        <begin position="366"/>
        <end position="385"/>
    </location>
</feature>
<feature type="compositionally biased region" description="Polar residues" evidence="11">
    <location>
        <begin position="313"/>
        <end position="333"/>
    </location>
</feature>
<evidence type="ECO:0000256" key="10">
    <source>
        <dbReference type="RuleBase" id="RU000688"/>
    </source>
</evidence>
<feature type="domain" description="G-protein coupled receptors family 1 profile" evidence="13">
    <location>
        <begin position="30"/>
        <end position="550"/>
    </location>
</feature>
<dbReference type="SMART" id="SM01381">
    <property type="entry name" value="7TM_GPCR_Srsx"/>
    <property type="match status" value="1"/>
</dbReference>
<gene>
    <name evidence="14" type="ORF">Ciccas_000051</name>
</gene>
<evidence type="ECO:0000256" key="8">
    <source>
        <dbReference type="ARBA" id="ARBA00023170"/>
    </source>
</evidence>
<feature type="transmembrane region" description="Helical" evidence="12">
    <location>
        <begin position="169"/>
        <end position="194"/>
    </location>
</feature>
<comment type="similarity">
    <text evidence="10">Belongs to the G-protein coupled receptor 1 family.</text>
</comment>
<keyword evidence="8 10" id="KW-0675">Receptor</keyword>
<dbReference type="PROSITE" id="PS00237">
    <property type="entry name" value="G_PROTEIN_RECEP_F1_1"/>
    <property type="match status" value="1"/>
</dbReference>
<dbReference type="PROSITE" id="PS50262">
    <property type="entry name" value="G_PROTEIN_RECEP_F1_2"/>
    <property type="match status" value="1"/>
</dbReference>
<evidence type="ECO:0000313" key="14">
    <source>
        <dbReference type="EMBL" id="KAL3321253.1"/>
    </source>
</evidence>
<evidence type="ECO:0000256" key="3">
    <source>
        <dbReference type="ARBA" id="ARBA00022692"/>
    </source>
</evidence>
<evidence type="ECO:0000256" key="6">
    <source>
        <dbReference type="ARBA" id="ARBA00023136"/>
    </source>
</evidence>
<keyword evidence="9 10" id="KW-0807">Transducer</keyword>
<dbReference type="AlphaFoldDB" id="A0ABD2QPA0"/>
<dbReference type="SUPFAM" id="SSF81321">
    <property type="entry name" value="Family A G protein-coupled receptor-like"/>
    <property type="match status" value="1"/>
</dbReference>
<evidence type="ECO:0000256" key="5">
    <source>
        <dbReference type="ARBA" id="ARBA00023040"/>
    </source>
</evidence>
<comment type="subcellular location">
    <subcellularLocation>
        <location evidence="1">Cell membrane</location>
        <topology evidence="1">Multi-pass membrane protein</topology>
    </subcellularLocation>
</comment>
<dbReference type="InterPro" id="IPR017452">
    <property type="entry name" value="GPCR_Rhodpsn_7TM"/>
</dbReference>
<organism evidence="14 15">
    <name type="scientific">Cichlidogyrus casuarinus</name>
    <dbReference type="NCBI Taxonomy" id="1844966"/>
    <lineage>
        <taxon>Eukaryota</taxon>
        <taxon>Metazoa</taxon>
        <taxon>Spiralia</taxon>
        <taxon>Lophotrochozoa</taxon>
        <taxon>Platyhelminthes</taxon>
        <taxon>Monogenea</taxon>
        <taxon>Monopisthocotylea</taxon>
        <taxon>Dactylogyridea</taxon>
        <taxon>Ancyrocephalidae</taxon>
        <taxon>Cichlidogyrus</taxon>
    </lineage>
</organism>
<evidence type="ECO:0000313" key="15">
    <source>
        <dbReference type="Proteomes" id="UP001626550"/>
    </source>
</evidence>
<evidence type="ECO:0000256" key="2">
    <source>
        <dbReference type="ARBA" id="ARBA00022475"/>
    </source>
</evidence>
<protein>
    <recommendedName>
        <fullName evidence="13">G-protein coupled receptors family 1 profile domain-containing protein</fullName>
    </recommendedName>
</protein>
<reference evidence="14 15" key="1">
    <citation type="submission" date="2024-11" db="EMBL/GenBank/DDBJ databases">
        <title>Adaptive evolution of stress response genes in parasites aligns with host niche diversity.</title>
        <authorList>
            <person name="Hahn C."/>
            <person name="Resl P."/>
        </authorList>
    </citation>
    <scope>NUCLEOTIDE SEQUENCE [LARGE SCALE GENOMIC DNA]</scope>
    <source>
        <strain evidence="14">EGGRZ-B1_66</strain>
        <tissue evidence="14">Body</tissue>
    </source>
</reference>
<dbReference type="PRINTS" id="PR00237">
    <property type="entry name" value="GPCRRHODOPSN"/>
</dbReference>
<dbReference type="InterPro" id="IPR000276">
    <property type="entry name" value="GPCR_Rhodpsn"/>
</dbReference>
<dbReference type="GO" id="GO:0004993">
    <property type="term" value="F:G protein-coupled serotonin receptor activity"/>
    <property type="evidence" value="ECO:0007669"/>
    <property type="project" value="UniProtKB-ARBA"/>
</dbReference>
<feature type="transmembrane region" description="Helical" evidence="12">
    <location>
        <begin position="493"/>
        <end position="516"/>
    </location>
</feature>
<feature type="transmembrane region" description="Helical" evidence="12">
    <location>
        <begin position="528"/>
        <end position="553"/>
    </location>
</feature>
<evidence type="ECO:0000256" key="9">
    <source>
        <dbReference type="ARBA" id="ARBA00023224"/>
    </source>
</evidence>
<feature type="region of interest" description="Disordered" evidence="11">
    <location>
        <begin position="311"/>
        <end position="385"/>
    </location>
</feature>